<name>W7X7X1_TETTS</name>
<organism evidence="1 2">
    <name type="scientific">Tetrahymena thermophila (strain SB210)</name>
    <dbReference type="NCBI Taxonomy" id="312017"/>
    <lineage>
        <taxon>Eukaryota</taxon>
        <taxon>Sar</taxon>
        <taxon>Alveolata</taxon>
        <taxon>Ciliophora</taxon>
        <taxon>Intramacronucleata</taxon>
        <taxon>Oligohymenophorea</taxon>
        <taxon>Hymenostomatida</taxon>
        <taxon>Tetrahymenina</taxon>
        <taxon>Tetrahymenidae</taxon>
        <taxon>Tetrahymena</taxon>
    </lineage>
</organism>
<dbReference type="Proteomes" id="UP000009168">
    <property type="component" value="Unassembled WGS sequence"/>
</dbReference>
<proteinExistence type="predicted"/>
<dbReference type="AlphaFoldDB" id="W7X7X1"/>
<protein>
    <submittedName>
        <fullName evidence="1">Uncharacterized protein</fullName>
    </submittedName>
</protein>
<evidence type="ECO:0000313" key="1">
    <source>
        <dbReference type="EMBL" id="EWS75480.1"/>
    </source>
</evidence>
<keyword evidence="2" id="KW-1185">Reference proteome</keyword>
<dbReference type="InParanoid" id="W7X7X1"/>
<reference evidence="2" key="1">
    <citation type="journal article" date="2006" name="PLoS Biol.">
        <title>Macronuclear genome sequence of the ciliate Tetrahymena thermophila, a model eukaryote.</title>
        <authorList>
            <person name="Eisen J.A."/>
            <person name="Coyne R.S."/>
            <person name="Wu M."/>
            <person name="Wu D."/>
            <person name="Thiagarajan M."/>
            <person name="Wortman J.R."/>
            <person name="Badger J.H."/>
            <person name="Ren Q."/>
            <person name="Amedeo P."/>
            <person name="Jones K.M."/>
            <person name="Tallon L.J."/>
            <person name="Delcher A.L."/>
            <person name="Salzberg S.L."/>
            <person name="Silva J.C."/>
            <person name="Haas B.J."/>
            <person name="Majoros W.H."/>
            <person name="Farzad M."/>
            <person name="Carlton J.M."/>
            <person name="Smith R.K. Jr."/>
            <person name="Garg J."/>
            <person name="Pearlman R.E."/>
            <person name="Karrer K.M."/>
            <person name="Sun L."/>
            <person name="Manning G."/>
            <person name="Elde N.C."/>
            <person name="Turkewitz A.P."/>
            <person name="Asai D.J."/>
            <person name="Wilkes D.E."/>
            <person name="Wang Y."/>
            <person name="Cai H."/>
            <person name="Collins K."/>
            <person name="Stewart B.A."/>
            <person name="Lee S.R."/>
            <person name="Wilamowska K."/>
            <person name="Weinberg Z."/>
            <person name="Ruzzo W.L."/>
            <person name="Wloga D."/>
            <person name="Gaertig J."/>
            <person name="Frankel J."/>
            <person name="Tsao C.-C."/>
            <person name="Gorovsky M.A."/>
            <person name="Keeling P.J."/>
            <person name="Waller R.F."/>
            <person name="Patron N.J."/>
            <person name="Cherry J.M."/>
            <person name="Stover N.A."/>
            <person name="Krieger C.J."/>
            <person name="del Toro C."/>
            <person name="Ryder H.F."/>
            <person name="Williamson S.C."/>
            <person name="Barbeau R.A."/>
            <person name="Hamilton E.P."/>
            <person name="Orias E."/>
        </authorList>
    </citation>
    <scope>NUCLEOTIDE SEQUENCE [LARGE SCALE GENOMIC DNA]</scope>
    <source>
        <strain evidence="2">SB210</strain>
    </source>
</reference>
<evidence type="ECO:0000313" key="2">
    <source>
        <dbReference type="Proteomes" id="UP000009168"/>
    </source>
</evidence>
<dbReference type="KEGG" id="tet:TTHERM_000395789"/>
<dbReference type="RefSeq" id="XP_012651949.1">
    <property type="nucleotide sequence ID" value="XM_012796495.1"/>
</dbReference>
<sequence length="130" mass="16003">MKMFLKICILQLKMKKKNKRRIFSLFKQIEDSLLTERHNNKIIKLRWRQIQMAIIFNRGYNQFQITLIQKKKSAMLFLKLNLTKFNKNSQIYLILIIKIKIKEPFYKQIMEMHSFNSNNLTLFFKHFKNK</sequence>
<gene>
    <name evidence="1" type="ORF">TTHERM_000395789</name>
</gene>
<dbReference type="GeneID" id="24438734"/>
<dbReference type="EMBL" id="GG662770">
    <property type="protein sequence ID" value="EWS75480.1"/>
    <property type="molecule type" value="Genomic_DNA"/>
</dbReference>
<accession>W7X7X1</accession>